<dbReference type="OrthoDB" id="1684102at2759"/>
<dbReference type="eggNOG" id="KOG1304">
    <property type="taxonomic scope" value="Eukaryota"/>
</dbReference>
<organism evidence="8 9">
    <name type="scientific">Cyanidioschyzon merolae (strain NIES-3377 / 10D)</name>
    <name type="common">Unicellular red alga</name>
    <dbReference type="NCBI Taxonomy" id="280699"/>
    <lineage>
        <taxon>Eukaryota</taxon>
        <taxon>Rhodophyta</taxon>
        <taxon>Bangiophyceae</taxon>
        <taxon>Cyanidiales</taxon>
        <taxon>Cyanidiaceae</taxon>
        <taxon>Cyanidioschyzon</taxon>
    </lineage>
</organism>
<dbReference type="PANTHER" id="PTHR22950">
    <property type="entry name" value="AMINO ACID TRANSPORTER"/>
    <property type="match status" value="1"/>
</dbReference>
<feature type="transmembrane region" description="Helical" evidence="6">
    <location>
        <begin position="606"/>
        <end position="625"/>
    </location>
</feature>
<feature type="transmembrane region" description="Helical" evidence="6">
    <location>
        <begin position="567"/>
        <end position="594"/>
    </location>
</feature>
<dbReference type="OMA" id="FMIEIAD"/>
<keyword evidence="2 6" id="KW-0812">Transmembrane</keyword>
<feature type="domain" description="Amino acid transporter transmembrane" evidence="7">
    <location>
        <begin position="158"/>
        <end position="376"/>
    </location>
</feature>
<dbReference type="EMBL" id="AP006489">
    <property type="protein sequence ID" value="BAM79620.1"/>
    <property type="molecule type" value="Genomic_DNA"/>
</dbReference>
<dbReference type="RefSeq" id="XP_005535906.1">
    <property type="nucleotide sequence ID" value="XM_005535849.1"/>
</dbReference>
<feature type="transmembrane region" description="Helical" evidence="6">
    <location>
        <begin position="173"/>
        <end position="195"/>
    </location>
</feature>
<keyword evidence="9" id="KW-1185">Reference proteome</keyword>
<dbReference type="Pfam" id="PF01490">
    <property type="entry name" value="Aa_trans"/>
    <property type="match status" value="3"/>
</dbReference>
<dbReference type="GO" id="GO:0015179">
    <property type="term" value="F:L-amino acid transmembrane transporter activity"/>
    <property type="evidence" value="ECO:0007669"/>
    <property type="project" value="TreeGrafter"/>
</dbReference>
<reference evidence="8 9" key="2">
    <citation type="journal article" date="2007" name="BMC Biol.">
        <title>A 100%-complete sequence reveals unusually simple genomic features in the hot-spring red alga Cyanidioschyzon merolae.</title>
        <authorList>
            <person name="Nozaki H."/>
            <person name="Takano H."/>
            <person name="Misumi O."/>
            <person name="Terasawa K."/>
            <person name="Matsuzaki M."/>
            <person name="Maruyama S."/>
            <person name="Nishida K."/>
            <person name="Yagisawa F."/>
            <person name="Yoshida Y."/>
            <person name="Fujiwara T."/>
            <person name="Takio S."/>
            <person name="Tamura K."/>
            <person name="Chung S.J."/>
            <person name="Nakamura S."/>
            <person name="Kuroiwa H."/>
            <person name="Tanaka K."/>
            <person name="Sato N."/>
            <person name="Kuroiwa T."/>
        </authorList>
    </citation>
    <scope>NUCLEOTIDE SEQUENCE [LARGE SCALE GENOMIC DNA]</scope>
    <source>
        <strain evidence="8 9">10D</strain>
    </source>
</reference>
<dbReference type="AlphaFoldDB" id="M1V4R7"/>
<sequence>MVGRFTPDAASSPGGASSQAAADSVPDLVVATEHSAENADATGTKPESDTLRTSGSSLKSVLGEFANLLKGFLGLNFLYVSYAFSYAGVTRGILGLVLVSLLTFYGCVLLVRVKRHIPAEWWQRQRGGTEPGSERAPFAEVSSDSPGAASCVPARQVLYGDVGAYAFGRAGELVVNLALLLTQFGYCTGYLIFLAQTIHDLTRCDCAPAWFLLIPLPIVLTLALLRSVRKLTPFSYLANIGIFVGFSAVLVFLMANFQYRPYSPLFWKWPVFFGQMSAALEGIGVVLPVEGSMKNPRRFNVILSATMVLMGAILLLIGLLGFMTFGKQTRSIILLNMGHSAAVRIVKSVACIGILFTYPLQLVPIVQALEAWLATTTWLRTRQLGTGSAHSGEPLPSRHPEPFDETVSIDAIQVVETRITPERKASRAIDGEQTPEPLDERLDSIDIVDVRVASEQRDSGPGSALLFEESGGSKAAISTSPVPVPDHIDAFGAPGGASPPSPQASAPAEAPPEPAPPIAADRAPLARRVATLYCTYFTDEPAAVLVRVSLVIGTVVAAVIAGKDFGLFQSLVGALGAATLAYTLPALFHLRVFWQRLSTWERALDIFMLAFGAVATLSATTTTIAEMVRGTASGIA</sequence>
<feature type="transmembrane region" description="Helical" evidence="6">
    <location>
        <begin position="93"/>
        <end position="111"/>
    </location>
</feature>
<dbReference type="Gramene" id="CMG103CT">
    <property type="protein sequence ID" value="CMG103CT"/>
    <property type="gene ID" value="CMG103C"/>
</dbReference>
<evidence type="ECO:0000256" key="2">
    <source>
        <dbReference type="ARBA" id="ARBA00022692"/>
    </source>
</evidence>
<feature type="region of interest" description="Disordered" evidence="5">
    <location>
        <begin position="423"/>
        <end position="442"/>
    </location>
</feature>
<evidence type="ECO:0000259" key="7">
    <source>
        <dbReference type="Pfam" id="PF01490"/>
    </source>
</evidence>
<dbReference type="GeneID" id="16993243"/>
<feature type="region of interest" description="Disordered" evidence="5">
    <location>
        <begin position="1"/>
        <end position="24"/>
    </location>
</feature>
<dbReference type="InterPro" id="IPR013057">
    <property type="entry name" value="AA_transpt_TM"/>
</dbReference>
<evidence type="ECO:0000256" key="6">
    <source>
        <dbReference type="SAM" id="Phobius"/>
    </source>
</evidence>
<evidence type="ECO:0000256" key="5">
    <source>
        <dbReference type="SAM" id="MobiDB-lite"/>
    </source>
</evidence>
<feature type="domain" description="Amino acid transporter transmembrane" evidence="7">
    <location>
        <begin position="60"/>
        <end position="118"/>
    </location>
</feature>
<feature type="transmembrane region" description="Helical" evidence="6">
    <location>
        <begin position="237"/>
        <end position="257"/>
    </location>
</feature>
<proteinExistence type="predicted"/>
<evidence type="ECO:0000256" key="4">
    <source>
        <dbReference type="ARBA" id="ARBA00023136"/>
    </source>
</evidence>
<comment type="subcellular location">
    <subcellularLocation>
        <location evidence="1">Membrane</location>
        <topology evidence="1">Multi-pass membrane protein</topology>
    </subcellularLocation>
</comment>
<feature type="transmembrane region" description="Helical" evidence="6">
    <location>
        <begin position="542"/>
        <end position="561"/>
    </location>
</feature>
<evidence type="ECO:0000256" key="3">
    <source>
        <dbReference type="ARBA" id="ARBA00022989"/>
    </source>
</evidence>
<feature type="domain" description="Amino acid transporter transmembrane" evidence="7">
    <location>
        <begin position="543"/>
        <end position="624"/>
    </location>
</feature>
<dbReference type="PANTHER" id="PTHR22950:SF700">
    <property type="entry name" value="AMINO ACID TRANSPORTER TRANSMEMBRANE DOMAIN-CONTAINING PROTEIN"/>
    <property type="match status" value="1"/>
</dbReference>
<keyword evidence="3 6" id="KW-1133">Transmembrane helix</keyword>
<keyword evidence="4 6" id="KW-0472">Membrane</keyword>
<dbReference type="STRING" id="280699.M1V4R7"/>
<feature type="region of interest" description="Disordered" evidence="5">
    <location>
        <begin position="34"/>
        <end position="53"/>
    </location>
</feature>
<reference evidence="8 9" key="1">
    <citation type="journal article" date="2004" name="Nature">
        <title>Genome sequence of the ultrasmall unicellular red alga Cyanidioschyzon merolae 10D.</title>
        <authorList>
            <person name="Matsuzaki M."/>
            <person name="Misumi O."/>
            <person name="Shin-i T."/>
            <person name="Maruyama S."/>
            <person name="Takahara M."/>
            <person name="Miyagishima S."/>
            <person name="Mori T."/>
            <person name="Nishida K."/>
            <person name="Yagisawa F."/>
            <person name="Nishida K."/>
            <person name="Yoshida Y."/>
            <person name="Nishimura Y."/>
            <person name="Nakao S."/>
            <person name="Kobayashi T."/>
            <person name="Momoyama Y."/>
            <person name="Higashiyama T."/>
            <person name="Minoda A."/>
            <person name="Sano M."/>
            <person name="Nomoto H."/>
            <person name="Oishi K."/>
            <person name="Hayashi H."/>
            <person name="Ohta F."/>
            <person name="Nishizaka S."/>
            <person name="Haga S."/>
            <person name="Miura S."/>
            <person name="Morishita T."/>
            <person name="Kabeya Y."/>
            <person name="Terasawa K."/>
            <person name="Suzuki Y."/>
            <person name="Ishii Y."/>
            <person name="Asakawa S."/>
            <person name="Takano H."/>
            <person name="Ohta N."/>
            <person name="Kuroiwa H."/>
            <person name="Tanaka K."/>
            <person name="Shimizu N."/>
            <person name="Sugano S."/>
            <person name="Sato N."/>
            <person name="Nozaki H."/>
            <person name="Ogasawara N."/>
            <person name="Kohara Y."/>
            <person name="Kuroiwa T."/>
        </authorList>
    </citation>
    <scope>NUCLEOTIDE SEQUENCE [LARGE SCALE GENOMIC DNA]</scope>
    <source>
        <strain evidence="8 9">10D</strain>
    </source>
</reference>
<protein>
    <submittedName>
        <fullName evidence="8">Similar to amino acid transporter protein</fullName>
    </submittedName>
</protein>
<feature type="transmembrane region" description="Helical" evidence="6">
    <location>
        <begin position="345"/>
        <end position="373"/>
    </location>
</feature>
<dbReference type="KEGG" id="cme:CYME_CMG103C"/>
<accession>M1V4R7</accession>
<feature type="compositionally biased region" description="Low complexity" evidence="5">
    <location>
        <begin position="7"/>
        <end position="24"/>
    </location>
</feature>
<feature type="transmembrane region" description="Helical" evidence="6">
    <location>
        <begin position="207"/>
        <end position="225"/>
    </location>
</feature>
<dbReference type="GO" id="GO:0005774">
    <property type="term" value="C:vacuolar membrane"/>
    <property type="evidence" value="ECO:0007669"/>
    <property type="project" value="TreeGrafter"/>
</dbReference>
<evidence type="ECO:0000313" key="8">
    <source>
        <dbReference type="EMBL" id="BAM79620.1"/>
    </source>
</evidence>
<name>M1V4R7_CYAM1</name>
<dbReference type="Proteomes" id="UP000007014">
    <property type="component" value="Chromosome 7"/>
</dbReference>
<evidence type="ECO:0000313" key="9">
    <source>
        <dbReference type="Proteomes" id="UP000007014"/>
    </source>
</evidence>
<gene>
    <name evidence="8" type="ORF">CYME_CMG103C</name>
</gene>
<feature type="transmembrane region" description="Helical" evidence="6">
    <location>
        <begin position="269"/>
        <end position="289"/>
    </location>
</feature>
<dbReference type="HOGENOM" id="CLU_430473_0_0_1"/>
<feature type="transmembrane region" description="Helical" evidence="6">
    <location>
        <begin position="68"/>
        <end position="87"/>
    </location>
</feature>
<feature type="transmembrane region" description="Helical" evidence="6">
    <location>
        <begin position="301"/>
        <end position="325"/>
    </location>
</feature>
<evidence type="ECO:0000256" key="1">
    <source>
        <dbReference type="ARBA" id="ARBA00004141"/>
    </source>
</evidence>
<feature type="region of interest" description="Disordered" evidence="5">
    <location>
        <begin position="475"/>
        <end position="521"/>
    </location>
</feature>